<evidence type="ECO:0000256" key="7">
    <source>
        <dbReference type="HAMAP-Rule" id="MF_00524"/>
    </source>
</evidence>
<dbReference type="Gene3D" id="3.40.367.20">
    <property type="match status" value="1"/>
</dbReference>
<evidence type="ECO:0000313" key="9">
    <source>
        <dbReference type="EMBL" id="TFH69274.1"/>
    </source>
</evidence>
<evidence type="ECO:0000256" key="1">
    <source>
        <dbReference type="ARBA" id="ARBA00022490"/>
    </source>
</evidence>
<protein>
    <recommendedName>
        <fullName evidence="7">Glucokinase</fullName>
        <ecNumber evidence="7">2.7.1.2</ecNumber>
    </recommendedName>
    <alternativeName>
        <fullName evidence="7">Glucose kinase</fullName>
    </alternativeName>
</protein>
<evidence type="ECO:0000256" key="2">
    <source>
        <dbReference type="ARBA" id="ARBA00022679"/>
    </source>
</evidence>
<proteinExistence type="inferred from homology"/>
<dbReference type="NCBIfam" id="TIGR00749">
    <property type="entry name" value="glk"/>
    <property type="match status" value="1"/>
</dbReference>
<evidence type="ECO:0000256" key="4">
    <source>
        <dbReference type="ARBA" id="ARBA00022777"/>
    </source>
</evidence>
<evidence type="ECO:0000313" key="10">
    <source>
        <dbReference type="Proteomes" id="UP000298133"/>
    </source>
</evidence>
<dbReference type="EC" id="2.7.1.2" evidence="7"/>
<keyword evidence="4 7" id="KW-0418">Kinase</keyword>
<keyword evidence="10" id="KW-1185">Reference proteome</keyword>
<dbReference type="GO" id="GO:0005524">
    <property type="term" value="F:ATP binding"/>
    <property type="evidence" value="ECO:0007669"/>
    <property type="project" value="UniProtKB-UniRule"/>
</dbReference>
<dbReference type="InterPro" id="IPR003836">
    <property type="entry name" value="Glucokinase"/>
</dbReference>
<comment type="subcellular location">
    <subcellularLocation>
        <location evidence="7">Cytoplasm</location>
    </subcellularLocation>
</comment>
<dbReference type="OrthoDB" id="9800595at2"/>
<dbReference type="Proteomes" id="UP000298133">
    <property type="component" value="Unassembled WGS sequence"/>
</dbReference>
<dbReference type="PANTHER" id="PTHR47690">
    <property type="entry name" value="GLUCOKINASE"/>
    <property type="match status" value="1"/>
</dbReference>
<comment type="similarity">
    <text evidence="7 8">Belongs to the bacterial glucokinase family.</text>
</comment>
<dbReference type="EMBL" id="SPIA01000001">
    <property type="protein sequence ID" value="TFH69274.1"/>
    <property type="molecule type" value="Genomic_DNA"/>
</dbReference>
<evidence type="ECO:0000256" key="3">
    <source>
        <dbReference type="ARBA" id="ARBA00022741"/>
    </source>
</evidence>
<keyword evidence="3 7" id="KW-0547">Nucleotide-binding</keyword>
<dbReference type="GO" id="GO:0006096">
    <property type="term" value="P:glycolytic process"/>
    <property type="evidence" value="ECO:0007669"/>
    <property type="project" value="UniProtKB-UniRule"/>
</dbReference>
<dbReference type="GO" id="GO:0005536">
    <property type="term" value="F:D-glucose binding"/>
    <property type="evidence" value="ECO:0007669"/>
    <property type="project" value="InterPro"/>
</dbReference>
<dbReference type="Gene3D" id="3.30.420.40">
    <property type="match status" value="1"/>
</dbReference>
<feature type="binding site" evidence="7">
    <location>
        <begin position="10"/>
        <end position="15"/>
    </location>
    <ligand>
        <name>ATP</name>
        <dbReference type="ChEBI" id="CHEBI:30616"/>
    </ligand>
</feature>
<accession>A0A4Y8UNL0</accession>
<comment type="caution">
    <text evidence="9">The sequence shown here is derived from an EMBL/GenBank/DDBJ whole genome shotgun (WGS) entry which is preliminary data.</text>
</comment>
<keyword evidence="1 7" id="KW-0963">Cytoplasm</keyword>
<name>A0A4Y8UNL0_9GAMM</name>
<comment type="catalytic activity">
    <reaction evidence="7">
        <text>D-glucose + ATP = D-glucose 6-phosphate + ADP + H(+)</text>
        <dbReference type="Rhea" id="RHEA:17825"/>
        <dbReference type="ChEBI" id="CHEBI:4167"/>
        <dbReference type="ChEBI" id="CHEBI:15378"/>
        <dbReference type="ChEBI" id="CHEBI:30616"/>
        <dbReference type="ChEBI" id="CHEBI:61548"/>
        <dbReference type="ChEBI" id="CHEBI:456216"/>
        <dbReference type="EC" id="2.7.1.2"/>
    </reaction>
</comment>
<dbReference type="GO" id="GO:0004340">
    <property type="term" value="F:glucokinase activity"/>
    <property type="evidence" value="ECO:0007669"/>
    <property type="project" value="UniProtKB-UniRule"/>
</dbReference>
<dbReference type="InterPro" id="IPR050201">
    <property type="entry name" value="Bacterial_glucokinase"/>
</dbReference>
<dbReference type="Pfam" id="PF02685">
    <property type="entry name" value="Glucokinase"/>
    <property type="match status" value="1"/>
</dbReference>
<gene>
    <name evidence="7 9" type="primary">glk</name>
    <name evidence="9" type="ORF">E3W66_04985</name>
</gene>
<sequence>MAVQAWSLVADIGGTNARFAALLPGQLESEYQFFYTVAEHADFLQLLAQLRSDIGAATGWHTAPVAACLAVACPADGAEIQFTNSHWHFSKAEVEAALQCRVELINDFAAIAHGVTELKPNDVMQLGGGAPVADKAIAILGAGTGLGVSAVIPVQERYAIVDGEGGHVGFAPGDQRQAEVLRRLQQRFGGHVSAERILSGGGLVTLYQTLAEIDELPAPLQKASQITAAAIEDSDPLAVETLQQFCQIMGTVAGDLALTLGARGGVYLAGGVVPRFAEFFCASRFREFFQAKGRFADYLAAIPVYLVVREQLGLLGAAKHLQAISGEGH</sequence>
<keyword evidence="5 7" id="KW-0067">ATP-binding</keyword>
<keyword evidence="2 7" id="KW-0808">Transferase</keyword>
<dbReference type="PANTHER" id="PTHR47690:SF1">
    <property type="entry name" value="GLUCOKINASE"/>
    <property type="match status" value="1"/>
</dbReference>
<dbReference type="FunFam" id="3.40.367.20:FF:000002">
    <property type="entry name" value="Glucokinase"/>
    <property type="match status" value="1"/>
</dbReference>
<reference evidence="9 10" key="1">
    <citation type="submission" date="2019-03" db="EMBL/GenBank/DDBJ databases">
        <title>Draft genome of Gammaproteobacteria bacterium LSUCC0057, a member of the SAR92 clade.</title>
        <authorList>
            <person name="Lanclos V.C."/>
            <person name="Doiron C."/>
            <person name="Henson M.W."/>
            <person name="Thrash J.C."/>
        </authorList>
    </citation>
    <scope>NUCLEOTIDE SEQUENCE [LARGE SCALE GENOMIC DNA]</scope>
    <source>
        <strain evidence="9 10">LSUCC0057</strain>
    </source>
</reference>
<dbReference type="InterPro" id="IPR043129">
    <property type="entry name" value="ATPase_NBD"/>
</dbReference>
<dbReference type="GO" id="GO:0005829">
    <property type="term" value="C:cytosol"/>
    <property type="evidence" value="ECO:0007669"/>
    <property type="project" value="TreeGrafter"/>
</dbReference>
<dbReference type="HAMAP" id="MF_00524">
    <property type="entry name" value="Glucokinase"/>
    <property type="match status" value="1"/>
</dbReference>
<evidence type="ECO:0000256" key="5">
    <source>
        <dbReference type="ARBA" id="ARBA00022840"/>
    </source>
</evidence>
<dbReference type="CDD" id="cd24008">
    <property type="entry name" value="ASKHA_NBD_GLK"/>
    <property type="match status" value="1"/>
</dbReference>
<dbReference type="SUPFAM" id="SSF53067">
    <property type="entry name" value="Actin-like ATPase domain"/>
    <property type="match status" value="1"/>
</dbReference>
<keyword evidence="6 7" id="KW-0324">Glycolysis</keyword>
<evidence type="ECO:0000256" key="6">
    <source>
        <dbReference type="ARBA" id="ARBA00023152"/>
    </source>
</evidence>
<dbReference type="AlphaFoldDB" id="A0A4Y8UNL0"/>
<organism evidence="9 10">
    <name type="scientific">Gammaproteobacteria bacterium LSUCC0057</name>
    <dbReference type="NCBI Taxonomy" id="2559237"/>
    <lineage>
        <taxon>Bacteria</taxon>
        <taxon>Pseudomonadati</taxon>
        <taxon>Pseudomonadota</taxon>
        <taxon>Gammaproteobacteria</taxon>
        <taxon>Cellvibrionales</taxon>
        <taxon>Porticoccaceae</taxon>
        <taxon>SAR92 clade</taxon>
    </lineage>
</organism>
<evidence type="ECO:0000256" key="8">
    <source>
        <dbReference type="RuleBase" id="RU004046"/>
    </source>
</evidence>